<dbReference type="GO" id="GO:0003677">
    <property type="term" value="F:DNA binding"/>
    <property type="evidence" value="ECO:0007669"/>
    <property type="project" value="InterPro"/>
</dbReference>
<dbReference type="SUPFAM" id="SSF56672">
    <property type="entry name" value="DNA/RNA polymerases"/>
    <property type="match status" value="1"/>
</dbReference>
<evidence type="ECO:0000313" key="4">
    <source>
        <dbReference type="EMBL" id="PCG63186.1"/>
    </source>
</evidence>
<proteinExistence type="predicted"/>
<name>A0A2A4IUL3_HELVI</name>
<dbReference type="SUPFAM" id="SSF53098">
    <property type="entry name" value="Ribonuclease H-like"/>
    <property type="match status" value="1"/>
</dbReference>
<evidence type="ECO:0000256" key="1">
    <source>
        <dbReference type="SAM" id="MobiDB-lite"/>
    </source>
</evidence>
<feature type="region of interest" description="Disordered" evidence="1">
    <location>
        <begin position="357"/>
        <end position="380"/>
    </location>
</feature>
<feature type="compositionally biased region" description="Polar residues" evidence="1">
    <location>
        <begin position="234"/>
        <end position="246"/>
    </location>
</feature>
<dbReference type="CDD" id="cd00303">
    <property type="entry name" value="retropepsin_like"/>
    <property type="match status" value="1"/>
</dbReference>
<dbReference type="InterPro" id="IPR001584">
    <property type="entry name" value="Integrase_cat-core"/>
</dbReference>
<dbReference type="PANTHER" id="PTHR47331">
    <property type="entry name" value="PHD-TYPE DOMAIN-CONTAINING PROTEIN"/>
    <property type="match status" value="1"/>
</dbReference>
<dbReference type="EMBL" id="NWSH01006923">
    <property type="protein sequence ID" value="PCG63186.1"/>
    <property type="molecule type" value="Genomic_DNA"/>
</dbReference>
<dbReference type="STRING" id="7102.A0A2A4IUL3"/>
<dbReference type="InterPro" id="IPR001606">
    <property type="entry name" value="ARID_dom"/>
</dbReference>
<organism evidence="4">
    <name type="scientific">Heliothis virescens</name>
    <name type="common">Tobacco budworm moth</name>
    <dbReference type="NCBI Taxonomy" id="7102"/>
    <lineage>
        <taxon>Eukaryota</taxon>
        <taxon>Metazoa</taxon>
        <taxon>Ecdysozoa</taxon>
        <taxon>Arthropoda</taxon>
        <taxon>Hexapoda</taxon>
        <taxon>Insecta</taxon>
        <taxon>Pterygota</taxon>
        <taxon>Neoptera</taxon>
        <taxon>Endopterygota</taxon>
        <taxon>Lepidoptera</taxon>
        <taxon>Glossata</taxon>
        <taxon>Ditrysia</taxon>
        <taxon>Noctuoidea</taxon>
        <taxon>Noctuidae</taxon>
        <taxon>Heliothinae</taxon>
        <taxon>Heliothis</taxon>
    </lineage>
</organism>
<sequence length="1713" mass="195272">MSDIESTSDNEPDFKDLKKKRGTLKCKLTLYKKYVSSLPDSCIPIEQIIDLEMRTATINEVFRSFDTVQERIELLCNDLEEQMIEREMFESSYYSLVAQAKHIIQTKKPKSEDKPEVCVTHNIENDSIKFPEISLPKFNGDFKEWLDFKETFDALIHQSSLKPIQKYKYLKSCLQDGALEVVNSLEYSADNYAIAWKLLCERYNNPRLLDFKTFLRTRADLNETMKSKDLAATGPSTSNKALVTTTSHKDNNNKTTSRYVVSCPQCKDKHYINQCPKFLALDPVARLHTAKKFRLCTNCLSTSHAVPNCRASLCKHCKGKHHSLLHIDKTPNNASTSTPIPTQPTTLLNSHTIETARSRTTAVPHTSQPSEQTAPTQNELTHTNTVTSKLVCNKVIILSTAIVHVANSDNRRYAMRVLLDSGSQSNFITEKAFKLLNLPKYKTNMEVIGFNDTSSKIDYYCELTLQSKNKCYSKTITCLIVPDICNLPKYPINLKTLNIPQHFELADEHFHLAGEIDILIGVELFYEILSIGRHILGDGLPILQRTKLGWVVAGSFAPNSNPNLPALSQQAKKRNQVRCNFTLNSQLHKFWEIEEYTGDSLTKSYSELSDDESECERIFMTHTRSADGNFVVNLPLRASISLLGQSKGIALRKFNALEKRFARDAQYKQMYTDFMNGFQQKGHMLKTDSNTEGFYNYLPHHAVVNPEKVSTPLRVVFNASMPTSTGVSLNDIQYKGTIKQEQLIDILLRFRMHKYVVNADVERMFTNIYLSPEQRHLQCILWRNEPTDEIETYVLTTLSFGLKSAPHIATRCLLQLSHETHALLKTSPTASSVTSAAAATAIESDFYLDDLITGGDDIEEVTKIVLEIDRILKGAKFILRKWKSNSTEIQGMISAKLNIHESCQYSQTSNIQLGDDSHKILGLEWSSHTDNLMYLIKTQSKLHNVTKRNILSRVSSVFDPLGLIGPVLVVAKCLIQKLWLDKAEWDQRVPENLFKQWETFYDGLQKLHNIQIPRHVIIRDYKIVELHGFSDSSVAAYGAAIYVRSVDREGKVQTRLLMAKSRVAPIKQKTIPRLELCAAHLLAETMNKVKNALKCQITGIKYWSDSSIVLAWIKTEPYKLNSFVANRVSKIRNLTNITEWNWVPSFDNPADILSRGTTAEKLVSSKLWWEGPLWLCKPSEEWPKFTGRNQDDKLPELKHTNVTRCHLSHTQSNHSVVQKLLSQWSDITKIVRIFAYIRRYIYNCGHKNAKVTGWLTTSEIIKSMESLVKCAQIDSFPIEYELLQNKQDLPKNSKLASLKPFYENGVIRIGGRIGLSHYNFDKKHPLLLHSTHILTKLIMIREHQRLLHAGAQLLLSSVRERFWPIKGKILANKIVRECVTCFRAKPNTTEPVMGDLPNSRVNPSPPFYTSGLDYAGPFILRDRRGRGYTTYKSYIGIFVCFATKAVHFELITSLRTEAFLAALRRFSARRGVPREIVSDNGTTFKGASSDLKELYDFVKNYTADLTTTCANQGIDWKFIPVYTPHMAGLAEAAVKSCKHHLKRVLGQSLLTYEEFSTILIQIESILNSRPLCPIPLAETQDIQVLTPAHFLIGRTPVSLPDYEYHDVPTNRLNHYQHLQQMQQGFWKRWSRDYIGLLQERTKWRSSRGPRLAEGTIVVIKDDRLPPCQWSLARIVKVHAGHDGIVRVATMKTNRGIIKRSFNNICPLPIEDNL</sequence>
<dbReference type="GO" id="GO:0042575">
    <property type="term" value="C:DNA polymerase complex"/>
    <property type="evidence" value="ECO:0007669"/>
    <property type="project" value="UniProtKB-ARBA"/>
</dbReference>
<dbReference type="GO" id="GO:0015074">
    <property type="term" value="P:DNA integration"/>
    <property type="evidence" value="ECO:0007669"/>
    <property type="project" value="InterPro"/>
</dbReference>
<dbReference type="PROSITE" id="PS51011">
    <property type="entry name" value="ARID"/>
    <property type="match status" value="1"/>
</dbReference>
<dbReference type="InterPro" id="IPR043502">
    <property type="entry name" value="DNA/RNA_pol_sf"/>
</dbReference>
<dbReference type="Gene3D" id="3.30.420.10">
    <property type="entry name" value="Ribonuclease H-like superfamily/Ribonuclease H"/>
    <property type="match status" value="1"/>
</dbReference>
<dbReference type="GO" id="GO:0071897">
    <property type="term" value="P:DNA biosynthetic process"/>
    <property type="evidence" value="ECO:0007669"/>
    <property type="project" value="UniProtKB-ARBA"/>
</dbReference>
<dbReference type="InterPro" id="IPR008042">
    <property type="entry name" value="Retrotrans_Pao"/>
</dbReference>
<dbReference type="PANTHER" id="PTHR47331:SF1">
    <property type="entry name" value="GAG-LIKE PROTEIN"/>
    <property type="match status" value="1"/>
</dbReference>
<protein>
    <submittedName>
        <fullName evidence="4">Uncharacterized protein</fullName>
    </submittedName>
</protein>
<accession>A0A2A4IUL3</accession>
<reference evidence="4" key="1">
    <citation type="submission" date="2017-09" db="EMBL/GenBank/DDBJ databases">
        <title>Contemporary evolution of a Lepidopteran species, Heliothis virescens, in response to modern agricultural practices.</title>
        <authorList>
            <person name="Fritz M.L."/>
            <person name="Deyonke A.M."/>
            <person name="Papanicolaou A."/>
            <person name="Micinski S."/>
            <person name="Westbrook J."/>
            <person name="Gould F."/>
        </authorList>
    </citation>
    <scope>NUCLEOTIDE SEQUENCE [LARGE SCALE GENOMIC DNA]</scope>
    <source>
        <strain evidence="4">HvINT-</strain>
        <tissue evidence="4">Whole body</tissue>
    </source>
</reference>
<dbReference type="Pfam" id="PF18701">
    <property type="entry name" value="DUF5641"/>
    <property type="match status" value="1"/>
</dbReference>
<gene>
    <name evidence="4" type="ORF">B5V51_12805</name>
</gene>
<dbReference type="InterPro" id="IPR036397">
    <property type="entry name" value="RNaseH_sf"/>
</dbReference>
<evidence type="ECO:0000259" key="2">
    <source>
        <dbReference type="PROSITE" id="PS50994"/>
    </source>
</evidence>
<dbReference type="Pfam" id="PF05380">
    <property type="entry name" value="Peptidase_A17"/>
    <property type="match status" value="1"/>
</dbReference>
<dbReference type="InterPro" id="IPR012337">
    <property type="entry name" value="RNaseH-like_sf"/>
</dbReference>
<dbReference type="InterPro" id="IPR005312">
    <property type="entry name" value="DUF1759"/>
</dbReference>
<feature type="region of interest" description="Disordered" evidence="1">
    <location>
        <begin position="229"/>
        <end position="249"/>
    </location>
</feature>
<comment type="caution">
    <text evidence="4">The sequence shown here is derived from an EMBL/GenBank/DDBJ whole genome shotgun (WGS) entry which is preliminary data.</text>
</comment>
<feature type="domain" description="Integrase catalytic" evidence="2">
    <location>
        <begin position="1401"/>
        <end position="1595"/>
    </location>
</feature>
<dbReference type="Pfam" id="PF03564">
    <property type="entry name" value="DUF1759"/>
    <property type="match status" value="1"/>
</dbReference>
<evidence type="ECO:0000259" key="3">
    <source>
        <dbReference type="PROSITE" id="PS51011"/>
    </source>
</evidence>
<dbReference type="InterPro" id="IPR040676">
    <property type="entry name" value="DUF5641"/>
</dbReference>
<feature type="domain" description="ARID" evidence="3">
    <location>
        <begin position="1453"/>
        <end position="1557"/>
    </location>
</feature>
<dbReference type="PROSITE" id="PS50994">
    <property type="entry name" value="INTEGRASE"/>
    <property type="match status" value="1"/>
</dbReference>